<keyword evidence="2" id="KW-1185">Reference proteome</keyword>
<evidence type="ECO:0000313" key="2">
    <source>
        <dbReference type="Proteomes" id="UP000277580"/>
    </source>
</evidence>
<dbReference type="Proteomes" id="UP000277580">
    <property type="component" value="Unassembled WGS sequence"/>
</dbReference>
<accession>A0A3N4KAH4</accession>
<proteinExistence type="predicted"/>
<dbReference type="InterPro" id="IPR011009">
    <property type="entry name" value="Kinase-like_dom_sf"/>
</dbReference>
<evidence type="ECO:0008006" key="3">
    <source>
        <dbReference type="Google" id="ProtNLM"/>
    </source>
</evidence>
<dbReference type="PANTHER" id="PTHR37542:SF3">
    <property type="entry name" value="PRION-INHIBITION AND PROPAGATION HELO DOMAIN-CONTAINING PROTEIN"/>
    <property type="match status" value="1"/>
</dbReference>
<reference evidence="1 2" key="1">
    <citation type="journal article" date="2018" name="Nat. Ecol. Evol.">
        <title>Pezizomycetes genomes reveal the molecular basis of ectomycorrhizal truffle lifestyle.</title>
        <authorList>
            <person name="Murat C."/>
            <person name="Payen T."/>
            <person name="Noel B."/>
            <person name="Kuo A."/>
            <person name="Morin E."/>
            <person name="Chen J."/>
            <person name="Kohler A."/>
            <person name="Krizsan K."/>
            <person name="Balestrini R."/>
            <person name="Da Silva C."/>
            <person name="Montanini B."/>
            <person name="Hainaut M."/>
            <person name="Levati E."/>
            <person name="Barry K.W."/>
            <person name="Belfiori B."/>
            <person name="Cichocki N."/>
            <person name="Clum A."/>
            <person name="Dockter R.B."/>
            <person name="Fauchery L."/>
            <person name="Guy J."/>
            <person name="Iotti M."/>
            <person name="Le Tacon F."/>
            <person name="Lindquist E.A."/>
            <person name="Lipzen A."/>
            <person name="Malagnac F."/>
            <person name="Mello A."/>
            <person name="Molinier V."/>
            <person name="Miyauchi S."/>
            <person name="Poulain J."/>
            <person name="Riccioni C."/>
            <person name="Rubini A."/>
            <person name="Sitrit Y."/>
            <person name="Splivallo R."/>
            <person name="Traeger S."/>
            <person name="Wang M."/>
            <person name="Zifcakova L."/>
            <person name="Wipf D."/>
            <person name="Zambonelli A."/>
            <person name="Paolocci F."/>
            <person name="Nowrousian M."/>
            <person name="Ottonello S."/>
            <person name="Baldrian P."/>
            <person name="Spatafora J.W."/>
            <person name="Henrissat B."/>
            <person name="Nagy L.G."/>
            <person name="Aury J.M."/>
            <person name="Wincker P."/>
            <person name="Grigoriev I.V."/>
            <person name="Bonfante P."/>
            <person name="Martin F.M."/>
        </authorList>
    </citation>
    <scope>NUCLEOTIDE SEQUENCE [LARGE SCALE GENOMIC DNA]</scope>
    <source>
        <strain evidence="1 2">CCBAS932</strain>
    </source>
</reference>
<dbReference type="InParanoid" id="A0A3N4KAH4"/>
<organism evidence="1 2">
    <name type="scientific">Morchella conica CCBAS932</name>
    <dbReference type="NCBI Taxonomy" id="1392247"/>
    <lineage>
        <taxon>Eukaryota</taxon>
        <taxon>Fungi</taxon>
        <taxon>Dikarya</taxon>
        <taxon>Ascomycota</taxon>
        <taxon>Pezizomycotina</taxon>
        <taxon>Pezizomycetes</taxon>
        <taxon>Pezizales</taxon>
        <taxon>Morchellaceae</taxon>
        <taxon>Morchella</taxon>
    </lineage>
</organism>
<dbReference type="EMBL" id="ML119181">
    <property type="protein sequence ID" value="RPB07507.1"/>
    <property type="molecule type" value="Genomic_DNA"/>
</dbReference>
<dbReference type="OrthoDB" id="1911848at2759"/>
<dbReference type="SUPFAM" id="SSF56112">
    <property type="entry name" value="Protein kinase-like (PK-like)"/>
    <property type="match status" value="1"/>
</dbReference>
<dbReference type="PANTHER" id="PTHR37542">
    <property type="entry name" value="HELO DOMAIN-CONTAINING PROTEIN-RELATED"/>
    <property type="match status" value="1"/>
</dbReference>
<dbReference type="Gene3D" id="1.10.510.10">
    <property type="entry name" value="Transferase(Phosphotransferase) domain 1"/>
    <property type="match status" value="1"/>
</dbReference>
<name>A0A3N4KAH4_9PEZI</name>
<dbReference type="AlphaFoldDB" id="A0A3N4KAH4"/>
<protein>
    <recommendedName>
        <fullName evidence="3">Protein kinase domain-containing protein</fullName>
    </recommendedName>
</protein>
<sequence>MEAIVGVAGLAIGIPGLIDVLITACNYLAEKVNDYKDAPASLQEIRAMEVELVSTQLTAQLESAKIVIKYPDVSDGLKAYLGARLSDIKDRLVKTDNLLEKYKRRSIAYAWLGGKKELLKLVRDLRKLGQDVDAALNGIWRHKKMVPSRLFLTSSQFQLIGGDEDETTKNPLPHSEIYLREGFLTNCENAKDIRGRGTFILEPMLYHWGEQESASEEALLLASKLYKAEISHGIPRIIGYRHVPSRQCHELVFSIPSDRGTPRTLHDLLLCSNPAIRVPSLTARLNVCYQLAKAVLFTYDLELVHKNIRPQNLIILCPEDTLDTTDEKTIRSIILGTVFLTNWESSRNAGHATKLLGSKDWQQGIYQHPQRQGQKADAYYVMGHDIYSLGVCMLEVLLWKTFMDQKNGVYHISQLYQERALHLGLVQPDFFGNTQAMTKIPRNVQKILIDIARTELPAAAGDKMTELVVNCLTCLEDGFGGQFIIPEGEEDEEEENHNIRLRYMLDVLSIFPS</sequence>
<gene>
    <name evidence="1" type="ORF">P167DRAFT_400766</name>
</gene>
<dbReference type="STRING" id="1392247.A0A3N4KAH4"/>
<evidence type="ECO:0000313" key="1">
    <source>
        <dbReference type="EMBL" id="RPB07507.1"/>
    </source>
</evidence>